<reference evidence="2" key="1">
    <citation type="journal article" date="2021" name="Nat. Commun.">
        <title>Genetic determinants of endophytism in the Arabidopsis root mycobiome.</title>
        <authorList>
            <person name="Mesny F."/>
            <person name="Miyauchi S."/>
            <person name="Thiergart T."/>
            <person name="Pickel B."/>
            <person name="Atanasova L."/>
            <person name="Karlsson M."/>
            <person name="Huettel B."/>
            <person name="Barry K.W."/>
            <person name="Haridas S."/>
            <person name="Chen C."/>
            <person name="Bauer D."/>
            <person name="Andreopoulos W."/>
            <person name="Pangilinan J."/>
            <person name="LaButti K."/>
            <person name="Riley R."/>
            <person name="Lipzen A."/>
            <person name="Clum A."/>
            <person name="Drula E."/>
            <person name="Henrissat B."/>
            <person name="Kohler A."/>
            <person name="Grigoriev I.V."/>
            <person name="Martin F.M."/>
            <person name="Hacquard S."/>
        </authorList>
    </citation>
    <scope>NUCLEOTIDE SEQUENCE</scope>
    <source>
        <strain evidence="2">MPI-SDFR-AT-0120</strain>
    </source>
</reference>
<evidence type="ECO:0000313" key="3">
    <source>
        <dbReference type="Proteomes" id="UP000813461"/>
    </source>
</evidence>
<feature type="region of interest" description="Disordered" evidence="1">
    <location>
        <begin position="1"/>
        <end position="94"/>
    </location>
</feature>
<proteinExistence type="predicted"/>
<feature type="compositionally biased region" description="Low complexity" evidence="1">
    <location>
        <begin position="1"/>
        <end position="22"/>
    </location>
</feature>
<comment type="caution">
    <text evidence="2">The sequence shown here is derived from an EMBL/GenBank/DDBJ whole genome shotgun (WGS) entry which is preliminary data.</text>
</comment>
<dbReference type="EMBL" id="JAGMVJ010000001">
    <property type="protein sequence ID" value="KAH7095265.1"/>
    <property type="molecule type" value="Genomic_DNA"/>
</dbReference>
<evidence type="ECO:0000256" key="1">
    <source>
        <dbReference type="SAM" id="MobiDB-lite"/>
    </source>
</evidence>
<keyword evidence="3" id="KW-1185">Reference proteome</keyword>
<dbReference type="OrthoDB" id="3773439at2759"/>
<feature type="compositionally biased region" description="Acidic residues" evidence="1">
    <location>
        <begin position="57"/>
        <end position="72"/>
    </location>
</feature>
<evidence type="ECO:0000313" key="2">
    <source>
        <dbReference type="EMBL" id="KAH7095265.1"/>
    </source>
</evidence>
<feature type="compositionally biased region" description="Low complexity" evidence="1">
    <location>
        <begin position="128"/>
        <end position="137"/>
    </location>
</feature>
<feature type="compositionally biased region" description="Polar residues" evidence="1">
    <location>
        <begin position="45"/>
        <end position="54"/>
    </location>
</feature>
<feature type="region of interest" description="Disordered" evidence="1">
    <location>
        <begin position="107"/>
        <end position="142"/>
    </location>
</feature>
<dbReference type="Proteomes" id="UP000813461">
    <property type="component" value="Unassembled WGS sequence"/>
</dbReference>
<sequence>MSATSSTSTTPTTTVPNSENTNLALSSVNLKNMDAQAYHSHDSDGSASPLSSVPSDLESEQEWEDVDEDADMPDATVDDALNTEAVAPSDDLQDKNKSFKVKIEQATAQAKATTPYSSKKRPLEDTTPAAAPNAPRARMAKRPIKPDRNAEAALEVQKLPYQSIISLNMPPRIGQGPNAPIPAPVQGEYPFGPTEDHNNAYIIHLMDEQQLTYTKAAEVYSKTFPHDVITDEAVRKRHIRCLLRLKKRYGVKDEGEISLVKPQTKKRKLPTRTFEKTCIVVWHDTLNMSFKQIRDKLENEMEWSLGLHTIEKYYYLAGEKVYGVVGGRKAWKGAKMEDGEDGEEGSGFEDRVVERRMSV</sequence>
<organism evidence="2 3">
    <name type="scientific">Paraphoma chrysanthemicola</name>
    <dbReference type="NCBI Taxonomy" id="798071"/>
    <lineage>
        <taxon>Eukaryota</taxon>
        <taxon>Fungi</taxon>
        <taxon>Dikarya</taxon>
        <taxon>Ascomycota</taxon>
        <taxon>Pezizomycotina</taxon>
        <taxon>Dothideomycetes</taxon>
        <taxon>Pleosporomycetidae</taxon>
        <taxon>Pleosporales</taxon>
        <taxon>Pleosporineae</taxon>
        <taxon>Phaeosphaeriaceae</taxon>
        <taxon>Paraphoma</taxon>
    </lineage>
</organism>
<accession>A0A8K0RI62</accession>
<feature type="compositionally biased region" description="Polar residues" evidence="1">
    <location>
        <begin position="107"/>
        <end position="117"/>
    </location>
</feature>
<name>A0A8K0RI62_9PLEO</name>
<gene>
    <name evidence="2" type="ORF">FB567DRAFT_543607</name>
</gene>
<dbReference type="AlphaFoldDB" id="A0A8K0RI62"/>
<protein>
    <submittedName>
        <fullName evidence="2">Uncharacterized protein</fullName>
    </submittedName>
</protein>